<proteinExistence type="predicted"/>
<keyword evidence="4" id="KW-1185">Reference proteome</keyword>
<dbReference type="SUPFAM" id="SSF50494">
    <property type="entry name" value="Trypsin-like serine proteases"/>
    <property type="match status" value="1"/>
</dbReference>
<dbReference type="SUPFAM" id="SSF50156">
    <property type="entry name" value="PDZ domain-like"/>
    <property type="match status" value="1"/>
</dbReference>
<feature type="domain" description="Peptidase S55" evidence="2">
    <location>
        <begin position="199"/>
        <end position="426"/>
    </location>
</feature>
<gene>
    <name evidence="3" type="primary">spoIVB</name>
    <name evidence="3" type="ORF">H9X83_00375</name>
</gene>
<comment type="caution">
    <text evidence="3">The sequence shown here is derived from an EMBL/GenBank/DDBJ whole genome shotgun (WGS) entry which is preliminary data.</text>
</comment>
<feature type="transmembrane region" description="Helical" evidence="1">
    <location>
        <begin position="12"/>
        <end position="30"/>
    </location>
</feature>
<dbReference type="RefSeq" id="WP_205132469.1">
    <property type="nucleotide sequence ID" value="NZ_JACSNT010000001.1"/>
</dbReference>
<dbReference type="EMBL" id="JACSNV010000001">
    <property type="protein sequence ID" value="MBM6876617.1"/>
    <property type="molecule type" value="Genomic_DNA"/>
</dbReference>
<keyword evidence="1" id="KW-0812">Transmembrane</keyword>
<evidence type="ECO:0000259" key="2">
    <source>
        <dbReference type="PROSITE" id="PS51494"/>
    </source>
</evidence>
<dbReference type="PROSITE" id="PS51494">
    <property type="entry name" value="SPOIVB"/>
    <property type="match status" value="1"/>
</dbReference>
<dbReference type="GO" id="GO:0016787">
    <property type="term" value="F:hydrolase activity"/>
    <property type="evidence" value="ECO:0007669"/>
    <property type="project" value="UniProtKB-KW"/>
</dbReference>
<dbReference type="NCBIfam" id="TIGR02860">
    <property type="entry name" value="spore_IV_B"/>
    <property type="match status" value="1"/>
</dbReference>
<name>A0ABS2G6X6_9FIRM</name>
<sequence>MQEMEQEGRKRWLWLLVPIFLVCGLIWYLLQTILPEELTLVEGQRMEFSMGLPISARSEESVEVLGVTTTPLADQTHLQLGTSIAAEPLAQGETTVTFYLLNAIPVKTVPAQVVPRTELIPCGKTVGVQMDTDGLLVLDTGYVENRDGEKKTPTKNILRPGDLILQANGEDLPNKETFLRVVEENGENPMTLVIRREGKEQTVEATPVYSPVDGGYKLGVWIRDSIQGIGTVTFYDEETDSFGALGHGIYDVDTGGLMELKQGKITESTLTEIVKGQKGDPGELSGRLETDQVLGEIRKNTEIGIYGTTDQTAVFTGKSCPVASQTEIHTGDAVILSNIEGDEVRAYDIEIEKISRFGSDASKGLVVHITDEELLEKTGGIVQGMSGSPILQEGKLVGAVTHVFVQDPTRGYGIFIENMLEEERAA</sequence>
<reference evidence="3 4" key="1">
    <citation type="journal article" date="2021" name="Sci. Rep.">
        <title>The distribution of antibiotic resistance genes in chicken gut microbiota commensals.</title>
        <authorList>
            <person name="Juricova H."/>
            <person name="Matiasovicova J."/>
            <person name="Kubasova T."/>
            <person name="Cejkova D."/>
            <person name="Rychlik I."/>
        </authorList>
    </citation>
    <scope>NUCLEOTIDE SEQUENCE [LARGE SCALE GENOMIC DNA]</scope>
    <source>
        <strain evidence="3 4">An431b</strain>
    </source>
</reference>
<dbReference type="Proteomes" id="UP000729290">
    <property type="component" value="Unassembled WGS sequence"/>
</dbReference>
<dbReference type="InterPro" id="IPR008763">
    <property type="entry name" value="Peptidase_S55"/>
</dbReference>
<dbReference type="InterPro" id="IPR036034">
    <property type="entry name" value="PDZ_sf"/>
</dbReference>
<protein>
    <submittedName>
        <fullName evidence="3">SpoIVB peptidase</fullName>
        <ecNumber evidence="3">3.4.21.116</ecNumber>
    </submittedName>
</protein>
<evidence type="ECO:0000313" key="4">
    <source>
        <dbReference type="Proteomes" id="UP000729290"/>
    </source>
</evidence>
<dbReference type="InterPro" id="IPR014219">
    <property type="entry name" value="SpoIVB"/>
</dbReference>
<keyword evidence="3" id="KW-0378">Hydrolase</keyword>
<keyword evidence="1" id="KW-1133">Transmembrane helix</keyword>
<evidence type="ECO:0000256" key="1">
    <source>
        <dbReference type="SAM" id="Phobius"/>
    </source>
</evidence>
<dbReference type="InterPro" id="IPR009003">
    <property type="entry name" value="Peptidase_S1_PA"/>
</dbReference>
<keyword evidence="1" id="KW-0472">Membrane</keyword>
<organism evidence="3 4">
    <name type="scientific">Anaerotignum lactatifermentans</name>
    <dbReference type="NCBI Taxonomy" id="160404"/>
    <lineage>
        <taxon>Bacteria</taxon>
        <taxon>Bacillati</taxon>
        <taxon>Bacillota</taxon>
        <taxon>Clostridia</taxon>
        <taxon>Lachnospirales</taxon>
        <taxon>Anaerotignaceae</taxon>
        <taxon>Anaerotignum</taxon>
    </lineage>
</organism>
<dbReference type="EC" id="3.4.21.116" evidence="3"/>
<dbReference type="Pfam" id="PF05580">
    <property type="entry name" value="Peptidase_S55"/>
    <property type="match status" value="1"/>
</dbReference>
<accession>A0ABS2G6X6</accession>
<evidence type="ECO:0000313" key="3">
    <source>
        <dbReference type="EMBL" id="MBM6876617.1"/>
    </source>
</evidence>
<dbReference type="Gene3D" id="2.30.42.10">
    <property type="match status" value="1"/>
</dbReference>